<sequence length="232" mass="26874">MKNLWILLLNILFINLLNSQSMHTEEELKIFKEKVNQTIELGRTSIIDIAAKTISINSESLFNDEKVLISVWYNNAEVKVEFRERSPIKYLTPGAEVYFKVTVKVSVDRVSGSGGSVVRNSENKTSRPGFSPTYLYRSTNNTKAAIDHVLELNNTNDPKYHIDESSQIYTIIREQKGYYDIQIYDRYSITYKIDKKSGKIFDYENPYENFYPTPASAPHFPMPFGPWVEMKK</sequence>
<dbReference type="RefSeq" id="WP_091404621.1">
    <property type="nucleotide sequence ID" value="NZ_FOAB01000001.1"/>
</dbReference>
<dbReference type="AlphaFoldDB" id="A0A1H7GB84"/>
<proteinExistence type="predicted"/>
<keyword evidence="2" id="KW-1185">Reference proteome</keyword>
<evidence type="ECO:0000313" key="1">
    <source>
        <dbReference type="EMBL" id="SEK35378.1"/>
    </source>
</evidence>
<protein>
    <submittedName>
        <fullName evidence="1">Uncharacterized protein</fullName>
    </submittedName>
</protein>
<dbReference type="Proteomes" id="UP000198521">
    <property type="component" value="Unassembled WGS sequence"/>
</dbReference>
<dbReference type="STRING" id="1038014.SAMN04487910_0325"/>
<evidence type="ECO:0000313" key="2">
    <source>
        <dbReference type="Proteomes" id="UP000198521"/>
    </source>
</evidence>
<reference evidence="1 2" key="1">
    <citation type="submission" date="2016-10" db="EMBL/GenBank/DDBJ databases">
        <authorList>
            <person name="de Groot N.N."/>
        </authorList>
    </citation>
    <scope>NUCLEOTIDE SEQUENCE [LARGE SCALE GENOMIC DNA]</scope>
    <source>
        <strain evidence="1 2">DSM 25232</strain>
    </source>
</reference>
<gene>
    <name evidence="1" type="ORF">SAMN04487910_0325</name>
</gene>
<accession>A0A1H7GB84</accession>
<name>A0A1H7GB84_AQUAM</name>
<organism evidence="1 2">
    <name type="scientific">Aquimarina amphilecti</name>
    <dbReference type="NCBI Taxonomy" id="1038014"/>
    <lineage>
        <taxon>Bacteria</taxon>
        <taxon>Pseudomonadati</taxon>
        <taxon>Bacteroidota</taxon>
        <taxon>Flavobacteriia</taxon>
        <taxon>Flavobacteriales</taxon>
        <taxon>Flavobacteriaceae</taxon>
        <taxon>Aquimarina</taxon>
    </lineage>
</organism>
<dbReference type="EMBL" id="FOAB01000001">
    <property type="protein sequence ID" value="SEK35378.1"/>
    <property type="molecule type" value="Genomic_DNA"/>
</dbReference>